<comment type="caution">
    <text evidence="1">The sequence shown here is derived from an EMBL/GenBank/DDBJ whole genome shotgun (WGS) entry which is preliminary data.</text>
</comment>
<proteinExistence type="predicted"/>
<reference evidence="1 2" key="1">
    <citation type="submission" date="2017-03" db="EMBL/GenBank/DDBJ databases">
        <title>Genome analysis of strain PAMC 26577.</title>
        <authorList>
            <person name="Oh H.-M."/>
            <person name="Yang J.-A."/>
        </authorList>
    </citation>
    <scope>NUCLEOTIDE SEQUENCE [LARGE SCALE GENOMIC DNA]</scope>
    <source>
        <strain evidence="1 2">PAMC 26577</strain>
    </source>
</reference>
<sequence>MLDAPRAAWIERAANDTVIMLKIRDRQVSTLVASGQRATTLVDDLSM</sequence>
<organism evidence="1 2">
    <name type="scientific">Caballeronia sordidicola</name>
    <name type="common">Burkholderia sordidicola</name>
    <dbReference type="NCBI Taxonomy" id="196367"/>
    <lineage>
        <taxon>Bacteria</taxon>
        <taxon>Pseudomonadati</taxon>
        <taxon>Pseudomonadota</taxon>
        <taxon>Betaproteobacteria</taxon>
        <taxon>Burkholderiales</taxon>
        <taxon>Burkholderiaceae</taxon>
        <taxon>Caballeronia</taxon>
    </lineage>
</organism>
<protein>
    <submittedName>
        <fullName evidence="1">Uncharacterized protein</fullName>
    </submittedName>
</protein>
<evidence type="ECO:0000313" key="2">
    <source>
        <dbReference type="Proteomes" id="UP000195221"/>
    </source>
</evidence>
<dbReference type="Proteomes" id="UP000195221">
    <property type="component" value="Unassembled WGS sequence"/>
</dbReference>
<dbReference type="EMBL" id="NBTZ01000026">
    <property type="protein sequence ID" value="OTP78148.1"/>
    <property type="molecule type" value="Genomic_DNA"/>
</dbReference>
<evidence type="ECO:0000313" key="1">
    <source>
        <dbReference type="EMBL" id="OTP78148.1"/>
    </source>
</evidence>
<accession>A0A242N399</accession>
<name>A0A242N399_CABSO</name>
<dbReference type="AlphaFoldDB" id="A0A242N399"/>
<gene>
    <name evidence="1" type="ORF">PAMC26577_05815</name>
</gene>